<sequence>MNNLIPNPATRAWIYRILIATAATAVSYNLITPNQSNLWLTLIAAILGLSNTLALTNTPTTGKHSTSSSGEDSGT</sequence>
<evidence type="ECO:0008006" key="4">
    <source>
        <dbReference type="Google" id="ProtNLM"/>
    </source>
</evidence>
<dbReference type="RefSeq" id="WP_021755918.1">
    <property type="nucleotide sequence ID" value="NC_022438.1"/>
</dbReference>
<proteinExistence type="predicted"/>
<evidence type="ECO:0000313" key="3">
    <source>
        <dbReference type="Proteomes" id="UP000016743"/>
    </source>
</evidence>
<dbReference type="Proteomes" id="UP000016743">
    <property type="component" value="Chromosome"/>
</dbReference>
<dbReference type="EMBL" id="CP006734">
    <property type="protein sequence ID" value="AGW42447.1"/>
    <property type="molecule type" value="Genomic_DNA"/>
</dbReference>
<dbReference type="HOGENOM" id="CLU_2666630_0_0_11"/>
<dbReference type="PATRIC" id="fig|1389489.3.peg.2412"/>
<keyword evidence="3" id="KW-1185">Reference proteome</keyword>
<gene>
    <name evidence="2" type="ORF">O159_25140</name>
</gene>
<evidence type="ECO:0000256" key="1">
    <source>
        <dbReference type="SAM" id="Phobius"/>
    </source>
</evidence>
<organism evidence="2 3">
    <name type="scientific">Leifsonia xyli subsp. cynodontis DSM 46306</name>
    <dbReference type="NCBI Taxonomy" id="1389489"/>
    <lineage>
        <taxon>Bacteria</taxon>
        <taxon>Bacillati</taxon>
        <taxon>Actinomycetota</taxon>
        <taxon>Actinomycetes</taxon>
        <taxon>Micrococcales</taxon>
        <taxon>Microbacteriaceae</taxon>
        <taxon>Leifsonia</taxon>
    </lineage>
</organism>
<keyword evidence="1" id="KW-0812">Transmembrane</keyword>
<name>U3PCH2_LEIXC</name>
<dbReference type="Pfam" id="PF23809">
    <property type="entry name" value="Phage_holin_9"/>
    <property type="match status" value="1"/>
</dbReference>
<dbReference type="InterPro" id="IPR056390">
    <property type="entry name" value="Holin_phage"/>
</dbReference>
<dbReference type="KEGG" id="lxy:O159_25140"/>
<dbReference type="STRING" id="1389489.O159_25140"/>
<dbReference type="AlphaFoldDB" id="U3PCH2"/>
<protein>
    <recommendedName>
        <fullName evidence="4">Holin</fullName>
    </recommendedName>
</protein>
<keyword evidence="1" id="KW-0472">Membrane</keyword>
<feature type="transmembrane region" description="Helical" evidence="1">
    <location>
        <begin position="37"/>
        <end position="55"/>
    </location>
</feature>
<reference evidence="2 3" key="1">
    <citation type="journal article" date="2013" name="Genome Announc.">
        <title>Complete Genome Sequence of Leifsonia xyli subsp. cynodontis Strain DSM46306, a Gram-Positive Bacterial Pathogen of Grasses.</title>
        <authorList>
            <person name="Monteiro-Vitorello C.B."/>
            <person name="Zerillo M.M."/>
            <person name="Van Sluys M.A."/>
            <person name="Camargo L.E."/>
            <person name="Kitajima J.P."/>
        </authorList>
    </citation>
    <scope>NUCLEOTIDE SEQUENCE [LARGE SCALE GENOMIC DNA]</scope>
    <source>
        <strain evidence="2 3">DSM 46306</strain>
    </source>
</reference>
<feature type="transmembrane region" description="Helical" evidence="1">
    <location>
        <begin position="12"/>
        <end position="31"/>
    </location>
</feature>
<evidence type="ECO:0000313" key="2">
    <source>
        <dbReference type="EMBL" id="AGW42447.1"/>
    </source>
</evidence>
<dbReference type="OrthoDB" id="9966822at2"/>
<accession>U3PCH2</accession>
<keyword evidence="1" id="KW-1133">Transmembrane helix</keyword>
<dbReference type="eggNOG" id="ENOG50325FZ">
    <property type="taxonomic scope" value="Bacteria"/>
</dbReference>